<dbReference type="PANTHER" id="PTHR10264">
    <property type="entry name" value="BAND 7 PROTEIN-RELATED"/>
    <property type="match status" value="1"/>
</dbReference>
<dbReference type="FunFam" id="3.30.479.30:FF:000004">
    <property type="entry name" value="Putative membrane protease family, stomatin"/>
    <property type="match status" value="1"/>
</dbReference>
<reference evidence="3 4" key="1">
    <citation type="journal article" date="2015" name="Sci. Rep.">
        <title>Genome of the facultative scuticociliatosis pathogen Pseudocohnilembus persalinus provides insight into its virulence through horizontal gene transfer.</title>
        <authorList>
            <person name="Xiong J."/>
            <person name="Wang G."/>
            <person name="Cheng J."/>
            <person name="Tian M."/>
            <person name="Pan X."/>
            <person name="Warren A."/>
            <person name="Jiang C."/>
            <person name="Yuan D."/>
            <person name="Miao W."/>
        </authorList>
    </citation>
    <scope>NUCLEOTIDE SEQUENCE [LARGE SCALE GENOMIC DNA]</scope>
    <source>
        <strain evidence="3">36N120E</strain>
    </source>
</reference>
<comment type="similarity">
    <text evidence="1">Belongs to the band 7/mec-2 family.</text>
</comment>
<organism evidence="3 4">
    <name type="scientific">Pseudocohnilembus persalinus</name>
    <name type="common">Ciliate</name>
    <dbReference type="NCBI Taxonomy" id="266149"/>
    <lineage>
        <taxon>Eukaryota</taxon>
        <taxon>Sar</taxon>
        <taxon>Alveolata</taxon>
        <taxon>Ciliophora</taxon>
        <taxon>Intramacronucleata</taxon>
        <taxon>Oligohymenophorea</taxon>
        <taxon>Scuticociliatia</taxon>
        <taxon>Philasterida</taxon>
        <taxon>Pseudocohnilembidae</taxon>
        <taxon>Pseudocohnilembus</taxon>
    </lineage>
</organism>
<dbReference type="PRINTS" id="PR00721">
    <property type="entry name" value="STOMATIN"/>
</dbReference>
<dbReference type="GO" id="GO:0005886">
    <property type="term" value="C:plasma membrane"/>
    <property type="evidence" value="ECO:0007669"/>
    <property type="project" value="InterPro"/>
</dbReference>
<dbReference type="Gene3D" id="6.10.250.2090">
    <property type="match status" value="1"/>
</dbReference>
<dbReference type="AlphaFoldDB" id="A0A0V0R7W8"/>
<dbReference type="OrthoDB" id="2105077at2759"/>
<comment type="caution">
    <text evidence="3">The sequence shown here is derived from an EMBL/GenBank/DDBJ whole genome shotgun (WGS) entry which is preliminary data.</text>
</comment>
<protein>
    <recommendedName>
        <fullName evidence="2">Band 7 domain-containing protein</fullName>
    </recommendedName>
</protein>
<dbReference type="PANTHER" id="PTHR10264:SF19">
    <property type="entry name" value="AT06885P-RELATED"/>
    <property type="match status" value="1"/>
</dbReference>
<dbReference type="InterPro" id="IPR036013">
    <property type="entry name" value="Band_7/SPFH_dom_sf"/>
</dbReference>
<dbReference type="Pfam" id="PF01145">
    <property type="entry name" value="Band_7"/>
    <property type="match status" value="1"/>
</dbReference>
<dbReference type="Proteomes" id="UP000054937">
    <property type="component" value="Unassembled WGS sequence"/>
</dbReference>
<dbReference type="InParanoid" id="A0A0V0R7W8"/>
<dbReference type="SMART" id="SM00244">
    <property type="entry name" value="PHB"/>
    <property type="match status" value="1"/>
</dbReference>
<sequence>MSKNLELQRVHNDNFDQEQNKTINNNLEDDEQQKLQGTADLQSIKIPQQEDIAESYNFNCYERLLDCLGNCAGTFRTWLPCICCFCPMPYFQTDFGNIALVEKFGKLFKVLKEGYHKYNPFTDKYHTINMKTQLIDLQRQVVLTNDNITLNIDAIVYYRIVDPIRCQYRLQDSKMAVEEIVIAALRAVCGEYTMQQLLEQRDVISEQLEKFIFQEVKNWGIYVEQAFIKDIILSKDLAFNLAAVGKARRIGEAKVISADADVKCAKMLREAADLLDSDAAMQMRYFEQLQALANNPVPKVMFLPLNDKQFKNQQQ</sequence>
<proteinExistence type="inferred from homology"/>
<accession>A0A0V0R7W8</accession>
<dbReference type="Gene3D" id="3.30.479.30">
    <property type="entry name" value="Band 7 domain"/>
    <property type="match status" value="1"/>
</dbReference>
<dbReference type="GO" id="GO:0098552">
    <property type="term" value="C:side of membrane"/>
    <property type="evidence" value="ECO:0007669"/>
    <property type="project" value="UniProtKB-ARBA"/>
</dbReference>
<gene>
    <name evidence="3" type="ORF">PPERSA_05411</name>
</gene>
<dbReference type="InterPro" id="IPR001107">
    <property type="entry name" value="Band_7"/>
</dbReference>
<dbReference type="SUPFAM" id="SSF117892">
    <property type="entry name" value="Band 7/SPFH domain"/>
    <property type="match status" value="1"/>
</dbReference>
<dbReference type="InterPro" id="IPR001972">
    <property type="entry name" value="Stomatin_HflK_fam"/>
</dbReference>
<dbReference type="EMBL" id="LDAU01000025">
    <property type="protein sequence ID" value="KRX10591.1"/>
    <property type="molecule type" value="Genomic_DNA"/>
</dbReference>
<dbReference type="OMA" id="TICNDKT"/>
<name>A0A0V0R7W8_PSEPJ</name>
<dbReference type="InterPro" id="IPR043202">
    <property type="entry name" value="Band-7_stomatin-like"/>
</dbReference>
<evidence type="ECO:0000313" key="3">
    <source>
        <dbReference type="EMBL" id="KRX10591.1"/>
    </source>
</evidence>
<evidence type="ECO:0000256" key="1">
    <source>
        <dbReference type="ARBA" id="ARBA00008164"/>
    </source>
</evidence>
<keyword evidence="4" id="KW-1185">Reference proteome</keyword>
<evidence type="ECO:0000259" key="2">
    <source>
        <dbReference type="SMART" id="SM00244"/>
    </source>
</evidence>
<feature type="domain" description="Band 7" evidence="2">
    <location>
        <begin position="88"/>
        <end position="245"/>
    </location>
</feature>
<evidence type="ECO:0000313" key="4">
    <source>
        <dbReference type="Proteomes" id="UP000054937"/>
    </source>
</evidence>